<protein>
    <recommendedName>
        <fullName evidence="4">DUF1795 domain-containing protein</fullName>
    </recommendedName>
</protein>
<dbReference type="Proteomes" id="UP001221411">
    <property type="component" value="Unassembled WGS sequence"/>
</dbReference>
<organism evidence="2 3">
    <name type="scientific">Polyangium mundeleinium</name>
    <dbReference type="NCBI Taxonomy" id="2995306"/>
    <lineage>
        <taxon>Bacteria</taxon>
        <taxon>Pseudomonadati</taxon>
        <taxon>Myxococcota</taxon>
        <taxon>Polyangia</taxon>
        <taxon>Polyangiales</taxon>
        <taxon>Polyangiaceae</taxon>
        <taxon>Polyangium</taxon>
    </lineage>
</organism>
<proteinExistence type="predicted"/>
<accession>A0ABT5EJT4</accession>
<evidence type="ECO:0000313" key="2">
    <source>
        <dbReference type="EMBL" id="MDC0741025.1"/>
    </source>
</evidence>
<dbReference type="EMBL" id="JAQNDO010000001">
    <property type="protein sequence ID" value="MDC0741025.1"/>
    <property type="molecule type" value="Genomic_DNA"/>
</dbReference>
<dbReference type="PROSITE" id="PS51257">
    <property type="entry name" value="PROKAR_LIPOPROTEIN"/>
    <property type="match status" value="1"/>
</dbReference>
<gene>
    <name evidence="2" type="ORF">POL67_06680</name>
</gene>
<keyword evidence="1" id="KW-0732">Signal</keyword>
<name>A0ABT5EJT4_9BACT</name>
<keyword evidence="3" id="KW-1185">Reference proteome</keyword>
<reference evidence="2 3" key="1">
    <citation type="submission" date="2022-11" db="EMBL/GenBank/DDBJ databases">
        <title>Minimal conservation of predation-associated metabolite biosynthetic gene clusters underscores biosynthetic potential of Myxococcota including descriptions for ten novel species: Archangium lansinium sp. nov., Myxococcus landrumus sp. nov., Nannocystis bai.</title>
        <authorList>
            <person name="Ahearne A."/>
            <person name="Stevens C."/>
            <person name="Dowd S."/>
        </authorList>
    </citation>
    <scope>NUCLEOTIDE SEQUENCE [LARGE SCALE GENOMIC DNA]</scope>
    <source>
        <strain evidence="2 3">RJM3</strain>
    </source>
</reference>
<feature type="signal peptide" evidence="1">
    <location>
        <begin position="1"/>
        <end position="23"/>
    </location>
</feature>
<evidence type="ECO:0000313" key="3">
    <source>
        <dbReference type="Proteomes" id="UP001221411"/>
    </source>
</evidence>
<feature type="chain" id="PRO_5045485977" description="DUF1795 domain-containing protein" evidence="1">
    <location>
        <begin position="24"/>
        <end position="237"/>
    </location>
</feature>
<comment type="caution">
    <text evidence="2">The sequence shown here is derived from an EMBL/GenBank/DDBJ whole genome shotgun (WGS) entry which is preliminary data.</text>
</comment>
<evidence type="ECO:0008006" key="4">
    <source>
        <dbReference type="Google" id="ProtNLM"/>
    </source>
</evidence>
<evidence type="ECO:0000256" key="1">
    <source>
        <dbReference type="SAM" id="SignalP"/>
    </source>
</evidence>
<sequence length="237" mass="25805">MWAHARPAILTFLGLFVAACAPAKPAESPAGASPTVAVAAIEPSGEPIGPDVASPGDQFELLIGGKVYSVADGKPFEVQIGGERIEATIRSKQVLHYEGNGVSFRYPKEMTLEEERSTGVSSITVEAADSTFLMIQIYTVDVDPATLRQSLVDGIEKEMRSRGGQFHPGSGSTVHRRLRGENAEGTRLEFTLAKESMQTEIYVLRKNKLIISVLIQRSDDDAIMAERRFKVITDSLR</sequence>
<dbReference type="RefSeq" id="WP_271916235.1">
    <property type="nucleotide sequence ID" value="NZ_JAQNDO010000001.1"/>
</dbReference>